<sequence>MTLSSEAQKVFRETRKLYRFSLNPENIFGSSKYIFMFSHMRSRSSVLSHVLGSNPDICGHSELHLPYKGRMSLWKMQIELFNDLKCSLKDKYLFDKILHDFEFSEQVLEISKAKIIFLLRDPESTIKSIMNMGYITGIEWYKDPLQATNYYCSRLQQLEDLAQQTGGNYFFIESAELIDNTDYILEKLTQWLNLSEALDKRYSVFHNTGKTGRRGGDPSDNIKSGVLKKTPGYPDIQIPPDVLHTAESAYEQCRLSLLSKLLK</sequence>
<dbReference type="RefSeq" id="WP_080524324.1">
    <property type="nucleotide sequence ID" value="NZ_LPUF01000004.1"/>
</dbReference>
<dbReference type="InterPro" id="IPR027417">
    <property type="entry name" value="P-loop_NTPase"/>
</dbReference>
<keyword evidence="2" id="KW-1185">Reference proteome</keyword>
<dbReference type="EMBL" id="LPUF01000004">
    <property type="protein sequence ID" value="OQK15382.1"/>
    <property type="molecule type" value="Genomic_DNA"/>
</dbReference>
<dbReference type="OrthoDB" id="8557083at2"/>
<dbReference type="Proteomes" id="UP000191980">
    <property type="component" value="Unassembled WGS sequence"/>
</dbReference>
<dbReference type="STRING" id="1420851.AU255_18095"/>
<dbReference type="SUPFAM" id="SSF52540">
    <property type="entry name" value="P-loop containing nucleoside triphosphate hydrolases"/>
    <property type="match status" value="1"/>
</dbReference>
<dbReference type="AlphaFoldDB" id="A0A1V8M1I1"/>
<comment type="caution">
    <text evidence="1">The sequence shown here is derived from an EMBL/GenBank/DDBJ whole genome shotgun (WGS) entry which is preliminary data.</text>
</comment>
<proteinExistence type="predicted"/>
<evidence type="ECO:0008006" key="3">
    <source>
        <dbReference type="Google" id="ProtNLM"/>
    </source>
</evidence>
<reference evidence="1 2" key="1">
    <citation type="submission" date="2015-12" db="EMBL/GenBank/DDBJ databases">
        <authorList>
            <person name="Shamseldin A."/>
            <person name="Moawad H."/>
            <person name="Abd El-Rahim W.M."/>
            <person name="Sadowsky M.J."/>
        </authorList>
    </citation>
    <scope>NUCLEOTIDE SEQUENCE [LARGE SCALE GENOMIC DNA]</scope>
    <source>
        <strain evidence="1 2">WF1</strain>
    </source>
</reference>
<gene>
    <name evidence="1" type="ORF">AU255_18095</name>
</gene>
<dbReference type="Gene3D" id="3.40.50.300">
    <property type="entry name" value="P-loop containing nucleotide triphosphate hydrolases"/>
    <property type="match status" value="1"/>
</dbReference>
<accession>A0A1V8M1I1</accession>
<name>A0A1V8M1I1_9GAMM</name>
<organism evidence="1 2">
    <name type="scientific">Methyloprofundus sedimenti</name>
    <dbReference type="NCBI Taxonomy" id="1420851"/>
    <lineage>
        <taxon>Bacteria</taxon>
        <taxon>Pseudomonadati</taxon>
        <taxon>Pseudomonadota</taxon>
        <taxon>Gammaproteobacteria</taxon>
        <taxon>Methylococcales</taxon>
        <taxon>Methylococcaceae</taxon>
        <taxon>Methyloprofundus</taxon>
    </lineage>
</organism>
<protein>
    <recommendedName>
        <fullName evidence="3">Sulfotransferase domain-containing protein</fullName>
    </recommendedName>
</protein>
<evidence type="ECO:0000313" key="1">
    <source>
        <dbReference type="EMBL" id="OQK15382.1"/>
    </source>
</evidence>
<evidence type="ECO:0000313" key="2">
    <source>
        <dbReference type="Proteomes" id="UP000191980"/>
    </source>
</evidence>